<evidence type="ECO:0000256" key="4">
    <source>
        <dbReference type="ARBA" id="ARBA00023136"/>
    </source>
</evidence>
<comment type="subcellular location">
    <subcellularLocation>
        <location evidence="1">Membrane</location>
        <topology evidence="1">Multi-pass membrane protein</topology>
    </subcellularLocation>
</comment>
<evidence type="ECO:0000256" key="6">
    <source>
        <dbReference type="SAM" id="Phobius"/>
    </source>
</evidence>
<proteinExistence type="predicted"/>
<dbReference type="AlphaFoldDB" id="A0A834IW00"/>
<dbReference type="PANTHER" id="PTHR16521">
    <property type="entry name" value="TYPE-1 ANGIOTENSIN II RECEPTOR-ASSOCIATED PROTEIN"/>
    <property type="match status" value="1"/>
</dbReference>
<feature type="transmembrane region" description="Helical" evidence="6">
    <location>
        <begin position="93"/>
        <end position="113"/>
    </location>
</feature>
<dbReference type="GO" id="GO:0038166">
    <property type="term" value="P:angiotensin-activated signaling pathway"/>
    <property type="evidence" value="ECO:0007669"/>
    <property type="project" value="InterPro"/>
</dbReference>
<feature type="compositionally biased region" description="Polar residues" evidence="5">
    <location>
        <begin position="145"/>
        <end position="164"/>
    </location>
</feature>
<evidence type="ECO:0000256" key="2">
    <source>
        <dbReference type="ARBA" id="ARBA00022692"/>
    </source>
</evidence>
<feature type="transmembrane region" description="Helical" evidence="6">
    <location>
        <begin position="12"/>
        <end position="31"/>
    </location>
</feature>
<keyword evidence="4 6" id="KW-0472">Membrane</keyword>
<evidence type="ECO:0000313" key="7">
    <source>
        <dbReference type="EMBL" id="KAF7286113.1"/>
    </source>
</evidence>
<comment type="caution">
    <text evidence="7">The sequence shown here is derived from an EMBL/GenBank/DDBJ whole genome shotgun (WGS) entry which is preliminary data.</text>
</comment>
<evidence type="ECO:0000256" key="5">
    <source>
        <dbReference type="SAM" id="MobiDB-lite"/>
    </source>
</evidence>
<accession>A0A834IW00</accession>
<sequence length="164" mass="18333">MPLEIQIPNFNLKIVFLIHFIFTSSSCMGSWTSNAYLFYNSALIFFLCWSILNPQCQESLQLAIVINGVSFILDIILLIMNFPPSYSGAANKFAAATVILHLIVRPVLIYSQIKILEERGGNRGNISSIFRDNRTDSYEDIDRTTPPQASSAQSGYTFATAQPI</sequence>
<dbReference type="OrthoDB" id="8191171at2759"/>
<dbReference type="Proteomes" id="UP000625711">
    <property type="component" value="Unassembled WGS sequence"/>
</dbReference>
<dbReference type="GO" id="GO:0005886">
    <property type="term" value="C:plasma membrane"/>
    <property type="evidence" value="ECO:0007669"/>
    <property type="project" value="TreeGrafter"/>
</dbReference>
<dbReference type="InterPro" id="IPR009436">
    <property type="entry name" value="AGTRAP"/>
</dbReference>
<evidence type="ECO:0000313" key="8">
    <source>
        <dbReference type="Proteomes" id="UP000625711"/>
    </source>
</evidence>
<feature type="transmembrane region" description="Helical" evidence="6">
    <location>
        <begin position="60"/>
        <end position="81"/>
    </location>
</feature>
<dbReference type="EMBL" id="JAACXV010000037">
    <property type="protein sequence ID" value="KAF7286113.1"/>
    <property type="molecule type" value="Genomic_DNA"/>
</dbReference>
<feature type="region of interest" description="Disordered" evidence="5">
    <location>
        <begin position="141"/>
        <end position="164"/>
    </location>
</feature>
<keyword evidence="8" id="KW-1185">Reference proteome</keyword>
<keyword evidence="3 6" id="KW-1133">Transmembrane helix</keyword>
<keyword evidence="2 6" id="KW-0812">Transmembrane</keyword>
<name>A0A834IW00_RHYFE</name>
<dbReference type="Pfam" id="PF06396">
    <property type="entry name" value="AGTRAP"/>
    <property type="match status" value="1"/>
</dbReference>
<evidence type="ECO:0000256" key="1">
    <source>
        <dbReference type="ARBA" id="ARBA00004141"/>
    </source>
</evidence>
<evidence type="ECO:0008006" key="9">
    <source>
        <dbReference type="Google" id="ProtNLM"/>
    </source>
</evidence>
<dbReference type="PANTHER" id="PTHR16521:SF3">
    <property type="entry name" value="TYPE-1 ANGIOTENSIN II RECEPTOR-ASSOCIATED PROTEIN"/>
    <property type="match status" value="1"/>
</dbReference>
<feature type="transmembrane region" description="Helical" evidence="6">
    <location>
        <begin position="37"/>
        <end position="53"/>
    </location>
</feature>
<organism evidence="7 8">
    <name type="scientific">Rhynchophorus ferrugineus</name>
    <name type="common">Red palm weevil</name>
    <name type="synonym">Curculio ferrugineus</name>
    <dbReference type="NCBI Taxonomy" id="354439"/>
    <lineage>
        <taxon>Eukaryota</taxon>
        <taxon>Metazoa</taxon>
        <taxon>Ecdysozoa</taxon>
        <taxon>Arthropoda</taxon>
        <taxon>Hexapoda</taxon>
        <taxon>Insecta</taxon>
        <taxon>Pterygota</taxon>
        <taxon>Neoptera</taxon>
        <taxon>Endopterygota</taxon>
        <taxon>Coleoptera</taxon>
        <taxon>Polyphaga</taxon>
        <taxon>Cucujiformia</taxon>
        <taxon>Curculionidae</taxon>
        <taxon>Dryophthorinae</taxon>
        <taxon>Rhynchophorus</taxon>
    </lineage>
</organism>
<dbReference type="SMART" id="SM00805">
    <property type="entry name" value="AGTRAP"/>
    <property type="match status" value="1"/>
</dbReference>
<evidence type="ECO:0000256" key="3">
    <source>
        <dbReference type="ARBA" id="ARBA00022989"/>
    </source>
</evidence>
<protein>
    <recommendedName>
        <fullName evidence="9">Type-1 angiotensin II receptor-associated protein</fullName>
    </recommendedName>
</protein>
<reference evidence="7" key="1">
    <citation type="submission" date="2020-08" db="EMBL/GenBank/DDBJ databases">
        <title>Genome sequencing and assembly of the red palm weevil Rhynchophorus ferrugineus.</title>
        <authorList>
            <person name="Dias G.B."/>
            <person name="Bergman C.M."/>
            <person name="Manee M."/>
        </authorList>
    </citation>
    <scope>NUCLEOTIDE SEQUENCE</scope>
    <source>
        <strain evidence="7">AA-2017</strain>
        <tissue evidence="7">Whole larva</tissue>
    </source>
</reference>
<gene>
    <name evidence="7" type="ORF">GWI33_007760</name>
</gene>